<dbReference type="HOGENOM" id="CLU_1318582_0_0_2"/>
<dbReference type="EMBL" id="CP003316">
    <property type="protein sequence ID" value="AFA38616.1"/>
    <property type="molecule type" value="Genomic_DNA"/>
</dbReference>
<proteinExistence type="predicted"/>
<name>H6Q7V9_PYROT</name>
<evidence type="ECO:0000313" key="2">
    <source>
        <dbReference type="Proteomes" id="UP000009062"/>
    </source>
</evidence>
<dbReference type="AlphaFoldDB" id="H6Q7V9"/>
<keyword evidence="2" id="KW-1185">Reference proteome</keyword>
<gene>
    <name evidence="1" type="ordered locus">Pogu_0589</name>
</gene>
<dbReference type="eggNOG" id="arCOG00488">
    <property type="taxonomic scope" value="Archaea"/>
</dbReference>
<accession>H6Q7V9</accession>
<dbReference type="STRING" id="698757.Pogu_0589"/>
<protein>
    <submittedName>
        <fullName evidence="1">Uncharacterized protein</fullName>
    </submittedName>
</protein>
<dbReference type="Proteomes" id="UP000009062">
    <property type="component" value="Chromosome"/>
</dbReference>
<evidence type="ECO:0000313" key="1">
    <source>
        <dbReference type="EMBL" id="AFA38616.1"/>
    </source>
</evidence>
<reference evidence="1 2" key="1">
    <citation type="journal article" date="2012" name="Stand. Genomic Sci.">
        <title>Complete genome sequence of Pyrobaculum oguniense.</title>
        <authorList>
            <person name="Bernick D.L."/>
            <person name="Karplus K."/>
            <person name="Lui L.M."/>
            <person name="Coker J.K."/>
            <person name="Murphy J.N."/>
            <person name="Chan P.P."/>
            <person name="Cozen A.E."/>
            <person name="Lowe T.M."/>
        </authorList>
    </citation>
    <scope>NUCLEOTIDE SEQUENCE [LARGE SCALE GENOMIC DNA]</scope>
    <source>
        <strain evidence="1 2">TE7</strain>
    </source>
</reference>
<dbReference type="KEGG" id="pog:Pogu_0589"/>
<organism evidence="1 2">
    <name type="scientific">Pyrobaculum oguniense (strain DSM 13380 / JCM 10595 / TE7)</name>
    <dbReference type="NCBI Taxonomy" id="698757"/>
    <lineage>
        <taxon>Archaea</taxon>
        <taxon>Thermoproteota</taxon>
        <taxon>Thermoprotei</taxon>
        <taxon>Thermoproteales</taxon>
        <taxon>Thermoproteaceae</taxon>
        <taxon>Pyrobaculum</taxon>
    </lineage>
</organism>
<sequence length="208" mass="23872">MSEVVKKVAKFVLTEWREFLEAYAVVSRYMAVWADGQTVTANNLSVDRVALVRIEHRRPTPLMEGLPPKTAVCLDLRSLMRGAVEGELCEFENIIPRFTPTARARLGERLSFWITEAERVQASHAVFEAREGRLRFYALGDCEAECWVEDVYTAEGEANAKYPVEYLKAARKARRPVAMLEWATQKPIHIWWEAPRTVFHLYVAPTVD</sequence>